<sequence length="396" mass="41740">MPFPSRPFATILPHRPRAAVGRLWRGIRDRVDAACDRAGLDPGLVAFAVRFPLSRPIARARAGAVFDLCAGFVYSQVLVACVRLDLFGHLRGGPRATPDLAAALGLPEAGARRLLEAAASLRLVARAGRDRYRLGPLGRAVLLDPGIAAMVEHHAMLYRDLADPVALLKGGGAGRALEAFWSYSGTEAASGHGRERTLAYTRLMSASQAMVSREVVRAYPFARHRRMVDVAGGDGTFLQAVAAVAPALDLTLFDLPSVAAEAEARFAAAGLSARARAVGGDFRHDAIPAGADLVSLVRVLHDHDDEAVASLLAAVRRALPPGGTLLVAEPLAETAGAERVGGAYFGFYLLAMGQGRARSFAELSRMLGEAGFVGVERRPTSLPIVTGVILARVPSP</sequence>
<dbReference type="Pfam" id="PF00891">
    <property type="entry name" value="Methyltransf_2"/>
    <property type="match status" value="1"/>
</dbReference>
<evidence type="ECO:0000259" key="5">
    <source>
        <dbReference type="Pfam" id="PF08100"/>
    </source>
</evidence>
<feature type="domain" description="O-methyltransferase C-terminal" evidence="4">
    <location>
        <begin position="159"/>
        <end position="372"/>
    </location>
</feature>
<dbReference type="OrthoDB" id="7418600at2"/>
<reference evidence="6 7" key="2">
    <citation type="submission" date="2019-02" db="EMBL/GenBank/DDBJ databases">
        <title>'Lichenibacterium ramalinii' gen. nov. sp. nov., 'Lichenibacterium minor' gen. nov. sp. nov.</title>
        <authorList>
            <person name="Pankratov T."/>
        </authorList>
    </citation>
    <scope>NUCLEOTIDE SEQUENCE [LARGE SCALE GENOMIC DNA]</scope>
    <source>
        <strain evidence="6 7">RmlP026</strain>
    </source>
</reference>
<keyword evidence="3" id="KW-0949">S-adenosyl-L-methionine</keyword>
<dbReference type="GO" id="GO:0008171">
    <property type="term" value="F:O-methyltransferase activity"/>
    <property type="evidence" value="ECO:0007669"/>
    <property type="project" value="InterPro"/>
</dbReference>
<dbReference type="RefSeq" id="WP_129227681.1">
    <property type="nucleotide sequence ID" value="NZ_QYBB01000016.1"/>
</dbReference>
<dbReference type="SUPFAM" id="SSF53335">
    <property type="entry name" value="S-adenosyl-L-methionine-dependent methyltransferases"/>
    <property type="match status" value="1"/>
</dbReference>
<name>A0A4Q2U3S4_9HYPH</name>
<evidence type="ECO:0000256" key="2">
    <source>
        <dbReference type="ARBA" id="ARBA00022679"/>
    </source>
</evidence>
<dbReference type="GO" id="GO:0046983">
    <property type="term" value="F:protein dimerization activity"/>
    <property type="evidence" value="ECO:0007669"/>
    <property type="project" value="InterPro"/>
</dbReference>
<dbReference type="Gene3D" id="1.10.10.10">
    <property type="entry name" value="Winged helix-like DNA-binding domain superfamily/Winged helix DNA-binding domain"/>
    <property type="match status" value="1"/>
</dbReference>
<evidence type="ECO:0000313" key="6">
    <source>
        <dbReference type="EMBL" id="RYC31179.1"/>
    </source>
</evidence>
<evidence type="ECO:0000256" key="1">
    <source>
        <dbReference type="ARBA" id="ARBA00022603"/>
    </source>
</evidence>
<keyword evidence="7" id="KW-1185">Reference proteome</keyword>
<evidence type="ECO:0000256" key="3">
    <source>
        <dbReference type="ARBA" id="ARBA00022691"/>
    </source>
</evidence>
<dbReference type="InterPro" id="IPR036390">
    <property type="entry name" value="WH_DNA-bd_sf"/>
</dbReference>
<dbReference type="PANTHER" id="PTHR43712">
    <property type="entry name" value="PUTATIVE (AFU_ORTHOLOGUE AFUA_4G14580)-RELATED"/>
    <property type="match status" value="1"/>
</dbReference>
<dbReference type="InterPro" id="IPR029063">
    <property type="entry name" value="SAM-dependent_MTases_sf"/>
</dbReference>
<dbReference type="InterPro" id="IPR001077">
    <property type="entry name" value="COMT_C"/>
</dbReference>
<dbReference type="InterPro" id="IPR036388">
    <property type="entry name" value="WH-like_DNA-bd_sf"/>
</dbReference>
<dbReference type="AlphaFoldDB" id="A0A4Q2U3S4"/>
<dbReference type="GO" id="GO:0032259">
    <property type="term" value="P:methylation"/>
    <property type="evidence" value="ECO:0007669"/>
    <property type="project" value="UniProtKB-KW"/>
</dbReference>
<dbReference type="Gene3D" id="3.40.50.150">
    <property type="entry name" value="Vaccinia Virus protein VP39"/>
    <property type="match status" value="1"/>
</dbReference>
<dbReference type="CDD" id="cd02440">
    <property type="entry name" value="AdoMet_MTases"/>
    <property type="match status" value="1"/>
</dbReference>
<gene>
    <name evidence="6" type="ORF">D3273_14905</name>
</gene>
<feature type="domain" description="O-methyltransferase dimerisation" evidence="5">
    <location>
        <begin position="67"/>
        <end position="142"/>
    </location>
</feature>
<dbReference type="PROSITE" id="PS51683">
    <property type="entry name" value="SAM_OMT_II"/>
    <property type="match status" value="1"/>
</dbReference>
<comment type="caution">
    <text evidence="6">The sequence shown here is derived from an EMBL/GenBank/DDBJ whole genome shotgun (WGS) entry which is preliminary data.</text>
</comment>
<evidence type="ECO:0000313" key="7">
    <source>
        <dbReference type="Proteomes" id="UP000290759"/>
    </source>
</evidence>
<dbReference type="SUPFAM" id="SSF46785">
    <property type="entry name" value="Winged helix' DNA-binding domain"/>
    <property type="match status" value="1"/>
</dbReference>
<dbReference type="PANTHER" id="PTHR43712:SF2">
    <property type="entry name" value="O-METHYLTRANSFERASE CICE"/>
    <property type="match status" value="1"/>
</dbReference>
<reference evidence="6 7" key="1">
    <citation type="submission" date="2018-12" db="EMBL/GenBank/DDBJ databases">
        <authorList>
            <person name="Grouzdev D.S."/>
            <person name="Krutkina M.S."/>
        </authorList>
    </citation>
    <scope>NUCLEOTIDE SEQUENCE [LARGE SCALE GENOMIC DNA]</scope>
    <source>
        <strain evidence="6 7">RmlP026</strain>
    </source>
</reference>
<proteinExistence type="predicted"/>
<dbReference type="Proteomes" id="UP000290759">
    <property type="component" value="Unassembled WGS sequence"/>
</dbReference>
<dbReference type="InterPro" id="IPR016461">
    <property type="entry name" value="COMT-like"/>
</dbReference>
<dbReference type="Pfam" id="PF08100">
    <property type="entry name" value="Dimerisation"/>
    <property type="match status" value="1"/>
</dbReference>
<dbReference type="InterPro" id="IPR012967">
    <property type="entry name" value="COMT_dimerisation"/>
</dbReference>
<accession>A0A4Q2U3S4</accession>
<protein>
    <submittedName>
        <fullName evidence="6">Methyltransferase domain-containing protein</fullName>
    </submittedName>
</protein>
<organism evidence="6 7">
    <name type="scientific">Lichenibacterium minor</name>
    <dbReference type="NCBI Taxonomy" id="2316528"/>
    <lineage>
        <taxon>Bacteria</taxon>
        <taxon>Pseudomonadati</taxon>
        <taxon>Pseudomonadota</taxon>
        <taxon>Alphaproteobacteria</taxon>
        <taxon>Hyphomicrobiales</taxon>
        <taxon>Lichenihabitantaceae</taxon>
        <taxon>Lichenibacterium</taxon>
    </lineage>
</organism>
<keyword evidence="1 6" id="KW-0489">Methyltransferase</keyword>
<evidence type="ECO:0000259" key="4">
    <source>
        <dbReference type="Pfam" id="PF00891"/>
    </source>
</evidence>
<keyword evidence="2 6" id="KW-0808">Transferase</keyword>
<dbReference type="EMBL" id="QYBB01000016">
    <property type="protein sequence ID" value="RYC31179.1"/>
    <property type="molecule type" value="Genomic_DNA"/>
</dbReference>